<evidence type="ECO:0008006" key="3">
    <source>
        <dbReference type="Google" id="ProtNLM"/>
    </source>
</evidence>
<sequence>MEVTMINKLFAFFFIAYLLSSCVEDIENYDLGNVDNMIPDGKELMELRLVIPGDKQSVVRSIENGTAGENSIEQLYMDVMDGGGNPIEYRPRSTGDGTLKLTHYADSFYVVSTLFDIGTLKEGYTFRVRANADEPHGIIGQPVPPFYMSGTGMIYGGRHFRASAHLLRGVAKLRTTVRKTSSTVPQELTIGDVKVQVLHVADRIRKYAPFPSHANEAITNNKENGLEYPLHYSDYPEVSLTDIALQEQGELDGEAVTFYSHYVYENYLEQESDYDIDTNVTSLKVVIPVTDGVTSRVIERTIPVKAENSYRIKRNHIYSVDVQVLSINEVKVFTDMLDWEDVGVIGDIVGTYFDIDRSASKGITLIKDIADPVKLVKVDCHTPGRLRIRALQPNKTDLISTTDLQLYCDGIAETDKLADNSGIYDLTAAQVMNFYCTTGSVPANFEGGFIEISSDNVHVVYIPIGSLDTFIPLDTEGTSNSYIADRGAASYSFTATIMGNGADGIIDEGKFEDASGNILTKAGGANIHPLSAKLLWQDTDELVEQVGLSDGKVQVKMGRSRGNALIAVYDKANPNAEDAKVLWSWHLWCTPVPQIIECATSIYTGNNYKVMDRNLGATTSEPNLGTTQGLHYQFGRKDPFSGSLSYDGERTILYDVRSSTSILKAEIIDEAIQIRQALNFPDIYFLRHSDQEDWYEGVGAHYLWGNPEGRASVHPVKTTKTIYDPCPAGYKILPGDVFFVFARTTKPSEYSNEIICKVENLNSLFYVKKIEDGGTTFYADGAGVDETKLIYLPLAYSPQWAAGKLHSSGYYWTSSPRGDDLWYQGFTFYNQSGSTYWLNNGLPSWRLASVRCVKE</sequence>
<dbReference type="Proteomes" id="UP000005475">
    <property type="component" value="Unassembled WGS sequence"/>
</dbReference>
<protein>
    <recommendedName>
        <fullName evidence="3">DUF4906 domain-containing protein</fullName>
    </recommendedName>
</protein>
<reference evidence="2" key="2">
    <citation type="submission" date="2007-04" db="EMBL/GenBank/DDBJ databases">
        <title>Draft genome sequence of Bacteroides ovatus (ATCC 8483).</title>
        <authorList>
            <person name="Sudarsanam P."/>
            <person name="Ley R."/>
            <person name="Guruge J."/>
            <person name="Turnbaugh P.J."/>
            <person name="Mahowald M."/>
            <person name="Liep D."/>
            <person name="Gordon J."/>
        </authorList>
    </citation>
    <scope>NUCLEOTIDE SEQUENCE [LARGE SCALE GENOMIC DNA]</scope>
    <source>
        <strain evidence="2">ATCC 8483 / DSM 1896 / JCM 5824 / BCRC 10623 / CCUG 4943 / NCTC 11153</strain>
    </source>
</reference>
<name>A0AAN3A9Z9_BACO1</name>
<dbReference type="EMBL" id="AAXF02000044">
    <property type="protein sequence ID" value="EDO12729.1"/>
    <property type="molecule type" value="Genomic_DNA"/>
</dbReference>
<reference evidence="1 2" key="1">
    <citation type="submission" date="2007-03" db="EMBL/GenBank/DDBJ databases">
        <authorList>
            <person name="Fulton L."/>
            <person name="Clifton S."/>
            <person name="Fulton B."/>
            <person name="Xu J."/>
            <person name="Minx P."/>
            <person name="Pepin K.H."/>
            <person name="Johnson M."/>
            <person name="Thiruvilangam P."/>
            <person name="Bhonagiri V."/>
            <person name="Nash W.E."/>
            <person name="Mardis E.R."/>
            <person name="Wilson R.K."/>
        </authorList>
    </citation>
    <scope>NUCLEOTIDE SEQUENCE [LARGE SCALE GENOMIC DNA]</scope>
    <source>
        <strain evidence="2">ATCC 8483 / DSM 1896 / JCM 5824 / BCRC 10623 / CCUG 4943 / NCTC 11153</strain>
    </source>
</reference>
<gene>
    <name evidence="1" type="ORF">BACOVA_01543</name>
</gene>
<organism evidence="1 2">
    <name type="scientific">Bacteroides ovatus (strain ATCC 8483 / DSM 1896 / JCM 5824 / BCRC 10623 / CCUG 4943 / NCTC 11153)</name>
    <dbReference type="NCBI Taxonomy" id="411476"/>
    <lineage>
        <taxon>Bacteria</taxon>
        <taxon>Pseudomonadati</taxon>
        <taxon>Bacteroidota</taxon>
        <taxon>Bacteroidia</taxon>
        <taxon>Bacteroidales</taxon>
        <taxon>Bacteroidaceae</taxon>
        <taxon>Bacteroides</taxon>
    </lineage>
</organism>
<proteinExistence type="predicted"/>
<evidence type="ECO:0000313" key="1">
    <source>
        <dbReference type="EMBL" id="EDO12729.1"/>
    </source>
</evidence>
<evidence type="ECO:0000313" key="2">
    <source>
        <dbReference type="Proteomes" id="UP000005475"/>
    </source>
</evidence>
<comment type="caution">
    <text evidence="1">The sequence shown here is derived from an EMBL/GenBank/DDBJ whole genome shotgun (WGS) entry which is preliminary data.</text>
</comment>
<dbReference type="AlphaFoldDB" id="A0AAN3A9Z9"/>
<accession>A0AAN3A9Z9</accession>